<dbReference type="KEGG" id="dmm:dnm_081280"/>
<protein>
    <submittedName>
        <fullName evidence="3">CRISPR type III-associated RAMP domain-containing protein</fullName>
    </submittedName>
</protein>
<dbReference type="PANTHER" id="PTHR35579">
    <property type="entry name" value="CRISPR SYSTEM CMS ENDORIBONUCLEASE CSM3"/>
    <property type="match status" value="1"/>
</dbReference>
<dbReference type="InterPro" id="IPR013411">
    <property type="entry name" value="CRISPR-assoc_RAMP_Csx7"/>
</dbReference>
<dbReference type="EMBL" id="CP061800">
    <property type="protein sequence ID" value="QTA92054.1"/>
    <property type="molecule type" value="Genomic_DNA"/>
</dbReference>
<evidence type="ECO:0000259" key="2">
    <source>
        <dbReference type="Pfam" id="PF03787"/>
    </source>
</evidence>
<dbReference type="NCBIfam" id="TIGR02581">
    <property type="entry name" value="cas_cyan_RAMP"/>
    <property type="match status" value="1"/>
</dbReference>
<feature type="domain" description="CRISPR type III-associated protein" evidence="2">
    <location>
        <begin position="18"/>
        <end position="220"/>
    </location>
</feature>
<keyword evidence="4" id="KW-1185">Reference proteome</keyword>
<accession>A0A975GSH8</accession>
<dbReference type="PANTHER" id="PTHR35579:SF6">
    <property type="entry name" value="DUF324 DOMAIN-CONTAINING PROTEIN"/>
    <property type="match status" value="1"/>
</dbReference>
<evidence type="ECO:0000313" key="4">
    <source>
        <dbReference type="Proteomes" id="UP000663722"/>
    </source>
</evidence>
<dbReference type="AlphaFoldDB" id="A0A975GSH8"/>
<evidence type="ECO:0000256" key="1">
    <source>
        <dbReference type="ARBA" id="ARBA00023118"/>
    </source>
</evidence>
<sequence length="269" mass="30093">MKNNNKIFRKKVKITGNLVFETAFHIGSGKEGELATDMGVLLERDGRPILPGSSLKGNFRSFAERLAGYLGLKACLLDSDLSGVKCVSDETYRKGVYEEFKEIKQERKKLEWLQDHVCDVCSLFGSPLQASRIFFSDGLLLEWGRGLQVRDGVCIDRDTETARHGAKYDFEVVPRGAAFKITIEIENPEDYELALVGAALAEWEHGFRLGGFTSRGLGKVCFTDRKVEKTDYTDAEQLMDYLISHKMTPADSLLDKSLEDQLLNGGNHA</sequence>
<evidence type="ECO:0000313" key="3">
    <source>
        <dbReference type="EMBL" id="QTA92054.1"/>
    </source>
</evidence>
<keyword evidence="1" id="KW-0051">Antiviral defense</keyword>
<dbReference type="Proteomes" id="UP000663722">
    <property type="component" value="Chromosome"/>
</dbReference>
<dbReference type="Pfam" id="PF03787">
    <property type="entry name" value="RAMPs"/>
    <property type="match status" value="1"/>
</dbReference>
<dbReference type="RefSeq" id="WP_207679580.1">
    <property type="nucleotide sequence ID" value="NZ_CP061800.1"/>
</dbReference>
<name>A0A975GSH8_9BACT</name>
<reference evidence="3" key="1">
    <citation type="journal article" date="2021" name="Microb. Physiol.">
        <title>Proteogenomic Insights into the Physiology of Marine, Sulfate-Reducing, Filamentous Desulfonema limicola and Desulfonema magnum.</title>
        <authorList>
            <person name="Schnaars V."/>
            <person name="Wohlbrand L."/>
            <person name="Scheve S."/>
            <person name="Hinrichs C."/>
            <person name="Reinhardt R."/>
            <person name="Rabus R."/>
        </authorList>
    </citation>
    <scope>NUCLEOTIDE SEQUENCE</scope>
    <source>
        <strain evidence="3">4be13</strain>
    </source>
</reference>
<gene>
    <name evidence="3" type="ORF">dnm_081280</name>
</gene>
<dbReference type="GO" id="GO:0051607">
    <property type="term" value="P:defense response to virus"/>
    <property type="evidence" value="ECO:0007669"/>
    <property type="project" value="UniProtKB-KW"/>
</dbReference>
<proteinExistence type="predicted"/>
<dbReference type="InterPro" id="IPR052216">
    <property type="entry name" value="CRISPR_Csm3_endoribonuclease"/>
</dbReference>
<organism evidence="3 4">
    <name type="scientific">Desulfonema magnum</name>
    <dbReference type="NCBI Taxonomy" id="45655"/>
    <lineage>
        <taxon>Bacteria</taxon>
        <taxon>Pseudomonadati</taxon>
        <taxon>Thermodesulfobacteriota</taxon>
        <taxon>Desulfobacteria</taxon>
        <taxon>Desulfobacterales</taxon>
        <taxon>Desulfococcaceae</taxon>
        <taxon>Desulfonema</taxon>
    </lineage>
</organism>
<dbReference type="InterPro" id="IPR005537">
    <property type="entry name" value="RAMP_III_fam"/>
</dbReference>